<comment type="subcellular location">
    <subcellularLocation>
        <location evidence="1">Membrane</location>
        <topology evidence="1">Multi-pass membrane protein</topology>
    </subcellularLocation>
</comment>
<dbReference type="CDD" id="cd17319">
    <property type="entry name" value="MFS_ExuT_GudP_like"/>
    <property type="match status" value="1"/>
</dbReference>
<feature type="transmembrane region" description="Helical" evidence="6">
    <location>
        <begin position="141"/>
        <end position="163"/>
    </location>
</feature>
<dbReference type="PANTHER" id="PTHR43791">
    <property type="entry name" value="PERMEASE-RELATED"/>
    <property type="match status" value="1"/>
</dbReference>
<dbReference type="AlphaFoldDB" id="A0A494XMR4"/>
<dbReference type="OrthoDB" id="5441967at2"/>
<dbReference type="FunFam" id="1.20.1250.20:FF:000018">
    <property type="entry name" value="MFS transporter permease"/>
    <property type="match status" value="1"/>
</dbReference>
<dbReference type="EMBL" id="RBZU01000008">
    <property type="protein sequence ID" value="RKP51977.1"/>
    <property type="molecule type" value="Genomic_DNA"/>
</dbReference>
<evidence type="ECO:0000313" key="8">
    <source>
        <dbReference type="EMBL" id="RKP51977.1"/>
    </source>
</evidence>
<dbReference type="Gene3D" id="1.20.1250.20">
    <property type="entry name" value="MFS general substrate transporter like domains"/>
    <property type="match status" value="2"/>
</dbReference>
<feature type="transmembrane region" description="Helical" evidence="6">
    <location>
        <begin position="365"/>
        <end position="385"/>
    </location>
</feature>
<dbReference type="PANTHER" id="PTHR43791:SF36">
    <property type="entry name" value="TRANSPORTER, PUTATIVE (AFU_ORTHOLOGUE AFUA_6G08340)-RELATED"/>
    <property type="match status" value="1"/>
</dbReference>
<protein>
    <submittedName>
        <fullName evidence="8">MFS transporter</fullName>
    </submittedName>
</protein>
<reference evidence="8 9" key="1">
    <citation type="submission" date="2018-10" db="EMBL/GenBank/DDBJ databases">
        <title>Robbsia sp. DHC34, isolated from soil.</title>
        <authorList>
            <person name="Gao Z.-H."/>
            <person name="Qiu L.-H."/>
        </authorList>
    </citation>
    <scope>NUCLEOTIDE SEQUENCE [LARGE SCALE GENOMIC DNA]</scope>
    <source>
        <strain evidence="8 9">DHC34</strain>
    </source>
</reference>
<evidence type="ECO:0000256" key="3">
    <source>
        <dbReference type="ARBA" id="ARBA00022692"/>
    </source>
</evidence>
<evidence type="ECO:0000256" key="2">
    <source>
        <dbReference type="ARBA" id="ARBA00022448"/>
    </source>
</evidence>
<gene>
    <name evidence="8" type="ORF">D7S86_18140</name>
</gene>
<feature type="transmembrane region" description="Helical" evidence="6">
    <location>
        <begin position="234"/>
        <end position="256"/>
    </location>
</feature>
<dbReference type="GO" id="GO:0016020">
    <property type="term" value="C:membrane"/>
    <property type="evidence" value="ECO:0007669"/>
    <property type="project" value="UniProtKB-SubCell"/>
</dbReference>
<dbReference type="GO" id="GO:0022857">
    <property type="term" value="F:transmembrane transporter activity"/>
    <property type="evidence" value="ECO:0007669"/>
    <property type="project" value="InterPro"/>
</dbReference>
<proteinExistence type="predicted"/>
<feature type="transmembrane region" description="Helical" evidence="6">
    <location>
        <begin position="332"/>
        <end position="353"/>
    </location>
</feature>
<evidence type="ECO:0000256" key="6">
    <source>
        <dbReference type="SAM" id="Phobius"/>
    </source>
</evidence>
<dbReference type="SUPFAM" id="SSF103473">
    <property type="entry name" value="MFS general substrate transporter"/>
    <property type="match status" value="1"/>
</dbReference>
<evidence type="ECO:0000259" key="7">
    <source>
        <dbReference type="PROSITE" id="PS50850"/>
    </source>
</evidence>
<feature type="transmembrane region" description="Helical" evidence="6">
    <location>
        <begin position="175"/>
        <end position="198"/>
    </location>
</feature>
<dbReference type="Proteomes" id="UP000270342">
    <property type="component" value="Unassembled WGS sequence"/>
</dbReference>
<evidence type="ECO:0000256" key="5">
    <source>
        <dbReference type="ARBA" id="ARBA00023136"/>
    </source>
</evidence>
<feature type="transmembrane region" description="Helical" evidence="6">
    <location>
        <begin position="276"/>
        <end position="295"/>
    </location>
</feature>
<feature type="transmembrane region" description="Helical" evidence="6">
    <location>
        <begin position="307"/>
        <end position="326"/>
    </location>
</feature>
<keyword evidence="9" id="KW-1185">Reference proteome</keyword>
<feature type="transmembrane region" description="Helical" evidence="6">
    <location>
        <begin position="397"/>
        <end position="416"/>
    </location>
</feature>
<evidence type="ECO:0000256" key="4">
    <source>
        <dbReference type="ARBA" id="ARBA00022989"/>
    </source>
</evidence>
<organism evidence="8 9">
    <name type="scientific">Pararobbsia silviterrae</name>
    <dbReference type="NCBI Taxonomy" id="1792498"/>
    <lineage>
        <taxon>Bacteria</taxon>
        <taxon>Pseudomonadati</taxon>
        <taxon>Pseudomonadota</taxon>
        <taxon>Betaproteobacteria</taxon>
        <taxon>Burkholderiales</taxon>
        <taxon>Burkholderiaceae</taxon>
        <taxon>Pararobbsia</taxon>
    </lineage>
</organism>
<dbReference type="InterPro" id="IPR036259">
    <property type="entry name" value="MFS_trans_sf"/>
</dbReference>
<name>A0A494XMR4_9BURK</name>
<evidence type="ECO:0000313" key="9">
    <source>
        <dbReference type="Proteomes" id="UP000270342"/>
    </source>
</evidence>
<feature type="transmembrane region" description="Helical" evidence="6">
    <location>
        <begin position="48"/>
        <end position="67"/>
    </location>
</feature>
<feature type="domain" description="Major facilitator superfamily (MFS) profile" evidence="7">
    <location>
        <begin position="17"/>
        <end position="421"/>
    </location>
</feature>
<dbReference type="InterPro" id="IPR020846">
    <property type="entry name" value="MFS_dom"/>
</dbReference>
<dbReference type="Pfam" id="PF07690">
    <property type="entry name" value="MFS_1"/>
    <property type="match status" value="1"/>
</dbReference>
<dbReference type="PROSITE" id="PS50850">
    <property type="entry name" value="MFS"/>
    <property type="match status" value="1"/>
</dbReference>
<dbReference type="InterPro" id="IPR011701">
    <property type="entry name" value="MFS"/>
</dbReference>
<evidence type="ECO:0000256" key="1">
    <source>
        <dbReference type="ARBA" id="ARBA00004141"/>
    </source>
</evidence>
<keyword evidence="3 6" id="KW-0812">Transmembrane</keyword>
<feature type="transmembrane region" description="Helical" evidence="6">
    <location>
        <begin position="79"/>
        <end position="101"/>
    </location>
</feature>
<keyword evidence="5 6" id="KW-0472">Membrane</keyword>
<comment type="caution">
    <text evidence="8">The sequence shown here is derived from an EMBL/GenBank/DDBJ whole genome shotgun (WGS) entry which is preliminary data.</text>
</comment>
<sequence>MENTLEQRTMRKVMRRLLPFLILLYFFAFLDRVNVGFAALTMNKAIGLTAYTFGWGAGIFFLSYFLFEVPSTVALSKFGARIWLARIMMTWGVVSACGALVSGATSFMVVRFVLGAAEAGFFPGVILFLTTWFPARYRARVVAMFMLANPISTALGSVVSSYVLRLDGVFNIAGWQWLFVVEGLPSVVLGVITLRYLIDSPKQATWLANDERDWLDQTIAAEAAERSARHKMSVFQALTNPHVLILGFIYFAIVTANNGLVLWQPQILKTLVDEHSIGFVNAVPFTVGALCMLVWGRIVDKRGKYRLDLALACAIIAVGLIIAASSSTFVPIFAGLVIAAIGGYCALPAFWALPTAFLSGTAAAAGIALVNSIGNLGGFAGPYLLGYLRSTTSGHSVGMAVLAGAAIAAVVVTLFARGPAGASSGDMSLDHPTR</sequence>
<accession>A0A494XMR4</accession>
<keyword evidence="2" id="KW-0813">Transport</keyword>
<feature type="transmembrane region" description="Helical" evidence="6">
    <location>
        <begin position="107"/>
        <end position="129"/>
    </location>
</feature>
<keyword evidence="4 6" id="KW-1133">Transmembrane helix</keyword>